<evidence type="ECO:0000256" key="7">
    <source>
        <dbReference type="ARBA" id="ARBA00049442"/>
    </source>
</evidence>
<dbReference type="GO" id="GO:0019632">
    <property type="term" value="P:shikimate metabolic process"/>
    <property type="evidence" value="ECO:0007669"/>
    <property type="project" value="InterPro"/>
</dbReference>
<dbReference type="InterPro" id="IPR006151">
    <property type="entry name" value="Shikm_DH/Glu-tRNA_Rdtase"/>
</dbReference>
<keyword evidence="3 8" id="KW-0028">Amino-acid biosynthesis</keyword>
<evidence type="ECO:0000313" key="12">
    <source>
        <dbReference type="EMBL" id="GAQ19346.1"/>
    </source>
</evidence>
<keyword evidence="5 8" id="KW-0560">Oxidoreductase</keyword>
<evidence type="ECO:0000256" key="6">
    <source>
        <dbReference type="ARBA" id="ARBA00023141"/>
    </source>
</evidence>
<evidence type="ECO:0000313" key="13">
    <source>
        <dbReference type="Proteomes" id="UP000052946"/>
    </source>
</evidence>
<dbReference type="GO" id="GO:0009423">
    <property type="term" value="P:chorismate biosynthetic process"/>
    <property type="evidence" value="ECO:0007669"/>
    <property type="project" value="UniProtKB-UniRule"/>
</dbReference>
<dbReference type="Proteomes" id="UP000052946">
    <property type="component" value="Unassembled WGS sequence"/>
</dbReference>
<feature type="domain" description="Shikimate dehydrogenase substrate binding N-terminal" evidence="10">
    <location>
        <begin position="7"/>
        <end position="90"/>
    </location>
</feature>
<feature type="binding site" evidence="8">
    <location>
        <position position="222"/>
    </location>
    <ligand>
        <name>NADP(+)</name>
        <dbReference type="ChEBI" id="CHEBI:58349"/>
    </ligand>
</feature>
<dbReference type="CDD" id="cd01065">
    <property type="entry name" value="NAD_bind_Shikimate_DH"/>
    <property type="match status" value="1"/>
</dbReference>
<dbReference type="RefSeq" id="WP_058951023.1">
    <property type="nucleotide sequence ID" value="NZ_BBXV01000043.1"/>
</dbReference>
<feature type="active site" description="Proton acceptor" evidence="8">
    <location>
        <position position="67"/>
    </location>
</feature>
<protein>
    <recommendedName>
        <fullName evidence="2 8">Shikimate dehydrogenase (NADP(+))</fullName>
        <shortName evidence="8">SDH</shortName>
        <ecNumber evidence="2 8">1.1.1.25</ecNumber>
    </recommendedName>
</protein>
<comment type="caution">
    <text evidence="12">The sequence shown here is derived from an EMBL/GenBank/DDBJ whole genome shotgun (WGS) entry which is preliminary data.</text>
</comment>
<gene>
    <name evidence="8" type="primary">aroE</name>
    <name evidence="12" type="ORF">OPHB3_3313</name>
</gene>
<sequence>MVYRLGLIGYPIEHSLSPWIHESFMNQVRVNGSYRRIEISPDTNFQDEISMLKQENLNGFNITVPYKQKILPFLDQVDPGAADIGAVNTVCVKDGEWIGYNTDGMGYLRSLVEEYPEIIKQDKVHVLLLGAGGACRGIYHAFVNAGFTNVDIANRTIEKAEEIALLQGEGTVTEVFTLEEATRLTGRYDLIIQTSSVGMKPETDTSIIPLNQIKKGAIVSDIVYQPIKTAFLQQADDLGAKLHYGHTMLLYQAQYAFEIWTGKRVPIGEMDRELKTILEG</sequence>
<keyword evidence="6 8" id="KW-0057">Aromatic amino acid biosynthesis</keyword>
<evidence type="ECO:0000256" key="1">
    <source>
        <dbReference type="ARBA" id="ARBA00004871"/>
    </source>
</evidence>
<dbReference type="InterPro" id="IPR013708">
    <property type="entry name" value="Shikimate_DH-bd_N"/>
</dbReference>
<comment type="caution">
    <text evidence="8">Lacks conserved residue(s) required for the propagation of feature annotation.</text>
</comment>
<feature type="binding site" evidence="8">
    <location>
        <position position="63"/>
    </location>
    <ligand>
        <name>shikimate</name>
        <dbReference type="ChEBI" id="CHEBI:36208"/>
    </ligand>
</feature>
<dbReference type="HAMAP" id="MF_00222">
    <property type="entry name" value="Shikimate_DH_AroE"/>
    <property type="match status" value="1"/>
</dbReference>
<dbReference type="Pfam" id="PF08501">
    <property type="entry name" value="Shikimate_dh_N"/>
    <property type="match status" value="1"/>
</dbReference>
<dbReference type="InterPro" id="IPR036291">
    <property type="entry name" value="NAD(P)-bd_dom_sf"/>
</dbReference>
<proteinExistence type="inferred from homology"/>
<dbReference type="EC" id="1.1.1.25" evidence="2 8"/>
<keyword evidence="4 8" id="KW-0521">NADP</keyword>
<evidence type="ECO:0000256" key="2">
    <source>
        <dbReference type="ARBA" id="ARBA00012962"/>
    </source>
</evidence>
<evidence type="ECO:0000259" key="9">
    <source>
        <dbReference type="Pfam" id="PF01488"/>
    </source>
</evidence>
<accession>A0A0U9H9L7</accession>
<dbReference type="Gene3D" id="3.40.50.10860">
    <property type="entry name" value="Leucine Dehydrogenase, chain A, domain 1"/>
    <property type="match status" value="1"/>
</dbReference>
<dbReference type="Pfam" id="PF18317">
    <property type="entry name" value="SDH_C"/>
    <property type="match status" value="1"/>
</dbReference>
<feature type="binding site" evidence="8">
    <location>
        <begin position="130"/>
        <end position="134"/>
    </location>
    <ligand>
        <name>NADP(+)</name>
        <dbReference type="ChEBI" id="CHEBI:58349"/>
    </ligand>
</feature>
<dbReference type="GO" id="GO:0009073">
    <property type="term" value="P:aromatic amino acid family biosynthetic process"/>
    <property type="evidence" value="ECO:0007669"/>
    <property type="project" value="UniProtKB-KW"/>
</dbReference>
<evidence type="ECO:0000256" key="4">
    <source>
        <dbReference type="ARBA" id="ARBA00022857"/>
    </source>
</evidence>
<evidence type="ECO:0000256" key="3">
    <source>
        <dbReference type="ARBA" id="ARBA00022605"/>
    </source>
</evidence>
<dbReference type="InterPro" id="IPR041121">
    <property type="entry name" value="SDH_C"/>
</dbReference>
<name>A0A0U9H9L7_9BACI</name>
<dbReference type="OrthoDB" id="9792692at2"/>
<dbReference type="Gene3D" id="3.40.50.720">
    <property type="entry name" value="NAD(P)-binding Rossmann-like Domain"/>
    <property type="match status" value="1"/>
</dbReference>
<feature type="binding site" evidence="8">
    <location>
        <begin position="15"/>
        <end position="17"/>
    </location>
    <ligand>
        <name>shikimate</name>
        <dbReference type="ChEBI" id="CHEBI:36208"/>
    </ligand>
</feature>
<dbReference type="GO" id="GO:0008652">
    <property type="term" value="P:amino acid biosynthetic process"/>
    <property type="evidence" value="ECO:0007669"/>
    <property type="project" value="UniProtKB-KW"/>
</dbReference>
<feature type="binding site" evidence="8">
    <location>
        <position position="252"/>
    </location>
    <ligand>
        <name>shikimate</name>
        <dbReference type="ChEBI" id="CHEBI:36208"/>
    </ligand>
</feature>
<dbReference type="SUPFAM" id="SSF53223">
    <property type="entry name" value="Aminoacid dehydrogenase-like, N-terminal domain"/>
    <property type="match status" value="1"/>
</dbReference>
<comment type="function">
    <text evidence="8">Involved in the biosynthesis of the chorismate, which leads to the biosynthesis of aromatic amino acids. Catalyzes the reversible NADPH linked reduction of 3-dehydroshikimate (DHSA) to yield shikimate (SA).</text>
</comment>
<comment type="similarity">
    <text evidence="8">Belongs to the shikimate dehydrogenase family.</text>
</comment>
<dbReference type="InterPro" id="IPR046346">
    <property type="entry name" value="Aminoacid_DH-like_N_sf"/>
</dbReference>
<dbReference type="SUPFAM" id="SSF51735">
    <property type="entry name" value="NAD(P)-binding Rossmann-fold domains"/>
    <property type="match status" value="1"/>
</dbReference>
<dbReference type="InterPro" id="IPR022893">
    <property type="entry name" value="Shikimate_DH_fam"/>
</dbReference>
<dbReference type="NCBIfam" id="TIGR00507">
    <property type="entry name" value="aroE"/>
    <property type="match status" value="1"/>
</dbReference>
<dbReference type="Pfam" id="PF01488">
    <property type="entry name" value="Shikimate_DH"/>
    <property type="match status" value="1"/>
</dbReference>
<evidence type="ECO:0000256" key="5">
    <source>
        <dbReference type="ARBA" id="ARBA00023002"/>
    </source>
</evidence>
<dbReference type="InterPro" id="IPR011342">
    <property type="entry name" value="Shikimate_DH"/>
</dbReference>
<evidence type="ECO:0000259" key="10">
    <source>
        <dbReference type="Pfam" id="PF08501"/>
    </source>
</evidence>
<feature type="binding site" evidence="8">
    <location>
        <position position="103"/>
    </location>
    <ligand>
        <name>shikimate</name>
        <dbReference type="ChEBI" id="CHEBI:36208"/>
    </ligand>
</feature>
<dbReference type="PANTHER" id="PTHR21089:SF1">
    <property type="entry name" value="BIFUNCTIONAL 3-DEHYDROQUINATE DEHYDRATASE_SHIKIMATE DEHYDROGENASE, CHLOROPLASTIC"/>
    <property type="match status" value="1"/>
</dbReference>
<feature type="domain" description="Quinate/shikimate 5-dehydrogenase/glutamyl-tRNA reductase" evidence="9">
    <location>
        <begin position="122"/>
        <end position="195"/>
    </location>
</feature>
<reference evidence="13" key="1">
    <citation type="submission" date="2015-07" db="EMBL/GenBank/DDBJ databases">
        <title>Draft Genome Sequence of Oceanobacillus picturae Heshi-B3 that Was Isolated from Fermented Rice Bran with Aging Salted Mackerel, Which Was Named Heshiko as Traditional Fermented Seafood in Japan.</title>
        <authorList>
            <person name="Akuzawa S."/>
            <person name="Nakagawa J."/>
            <person name="Kanekatsu T."/>
            <person name="Kanesaki Y."/>
            <person name="Suzuki T."/>
        </authorList>
    </citation>
    <scope>NUCLEOTIDE SEQUENCE [LARGE SCALE GENOMIC DNA]</scope>
    <source>
        <strain evidence="13">Heshi-B3</strain>
    </source>
</reference>
<dbReference type="GO" id="GO:0004764">
    <property type="term" value="F:shikimate 3-dehydrogenase (NADP+) activity"/>
    <property type="evidence" value="ECO:0007669"/>
    <property type="project" value="UniProtKB-UniRule"/>
</dbReference>
<organism evidence="12 13">
    <name type="scientific">Oceanobacillus picturae</name>
    <dbReference type="NCBI Taxonomy" id="171693"/>
    <lineage>
        <taxon>Bacteria</taxon>
        <taxon>Bacillati</taxon>
        <taxon>Bacillota</taxon>
        <taxon>Bacilli</taxon>
        <taxon>Bacillales</taxon>
        <taxon>Bacillaceae</taxon>
        <taxon>Oceanobacillus</taxon>
    </lineage>
</organism>
<evidence type="ECO:0000256" key="8">
    <source>
        <dbReference type="HAMAP-Rule" id="MF_00222"/>
    </source>
</evidence>
<feature type="binding site" evidence="8">
    <location>
        <position position="245"/>
    </location>
    <ligand>
        <name>NADP(+)</name>
        <dbReference type="ChEBI" id="CHEBI:58349"/>
    </ligand>
</feature>
<feature type="binding site" evidence="8">
    <location>
        <position position="88"/>
    </location>
    <ligand>
        <name>shikimate</name>
        <dbReference type="ChEBI" id="CHEBI:36208"/>
    </ligand>
</feature>
<reference evidence="12 13" key="2">
    <citation type="journal article" date="2016" name="Genome Announc.">
        <title>Draft Genome Sequence of Oceanobacillus picturae Heshi-B3, Isolated from Fermented Rice Bran in a Traditional Japanese Seafood Dish.</title>
        <authorList>
            <person name="Akuzawa S."/>
            <person name="Nagaoka J."/>
            <person name="Kanekatsu M."/>
            <person name="Kanesaki Y."/>
            <person name="Suzuki T."/>
        </authorList>
    </citation>
    <scope>NUCLEOTIDE SEQUENCE [LARGE SCALE GENOMIC DNA]</scope>
    <source>
        <strain evidence="12 13">Heshi-B3</strain>
    </source>
</reference>
<dbReference type="EMBL" id="BBXV01000043">
    <property type="protein sequence ID" value="GAQ19346.1"/>
    <property type="molecule type" value="Genomic_DNA"/>
</dbReference>
<comment type="catalytic activity">
    <reaction evidence="7 8">
        <text>shikimate + NADP(+) = 3-dehydroshikimate + NADPH + H(+)</text>
        <dbReference type="Rhea" id="RHEA:17737"/>
        <dbReference type="ChEBI" id="CHEBI:15378"/>
        <dbReference type="ChEBI" id="CHEBI:16630"/>
        <dbReference type="ChEBI" id="CHEBI:36208"/>
        <dbReference type="ChEBI" id="CHEBI:57783"/>
        <dbReference type="ChEBI" id="CHEBI:58349"/>
        <dbReference type="EC" id="1.1.1.25"/>
    </reaction>
</comment>
<evidence type="ECO:0000259" key="11">
    <source>
        <dbReference type="Pfam" id="PF18317"/>
    </source>
</evidence>
<feature type="binding site" evidence="8">
    <location>
        <position position="224"/>
    </location>
    <ligand>
        <name>shikimate</name>
        <dbReference type="ChEBI" id="CHEBI:36208"/>
    </ligand>
</feature>
<feature type="domain" description="SDH C-terminal" evidence="11">
    <location>
        <begin position="245"/>
        <end position="274"/>
    </location>
</feature>
<dbReference type="PANTHER" id="PTHR21089">
    <property type="entry name" value="SHIKIMATE DEHYDROGENASE"/>
    <property type="match status" value="1"/>
</dbReference>
<comment type="subunit">
    <text evidence="8">Homodimer.</text>
</comment>
<dbReference type="AlphaFoldDB" id="A0A0U9H9L7"/>
<comment type="pathway">
    <text evidence="1 8">Metabolic intermediate biosynthesis; chorismate biosynthesis; chorismate from D-erythrose 4-phosphate and phosphoenolpyruvate: step 4/7.</text>
</comment>
<dbReference type="GO" id="GO:0050661">
    <property type="term" value="F:NADP binding"/>
    <property type="evidence" value="ECO:0007669"/>
    <property type="project" value="InterPro"/>
</dbReference>
<feature type="binding site" evidence="8">
    <location>
        <begin position="154"/>
        <end position="159"/>
    </location>
    <ligand>
        <name>NADP(+)</name>
        <dbReference type="ChEBI" id="CHEBI:58349"/>
    </ligand>
</feature>
<dbReference type="UniPathway" id="UPA00053">
    <property type="reaction ID" value="UER00087"/>
</dbReference>
<dbReference type="GO" id="GO:0005829">
    <property type="term" value="C:cytosol"/>
    <property type="evidence" value="ECO:0007669"/>
    <property type="project" value="TreeGrafter"/>
</dbReference>